<dbReference type="OrthoDB" id="5205322at2759"/>
<keyword evidence="2" id="KW-1185">Reference proteome</keyword>
<protein>
    <recommendedName>
        <fullName evidence="3">LITAF domain-containing protein</fullName>
    </recommendedName>
</protein>
<name>A0A1J7J107_9PEZI</name>
<organism evidence="1 2">
    <name type="scientific">Coniochaeta ligniaria NRRL 30616</name>
    <dbReference type="NCBI Taxonomy" id="1408157"/>
    <lineage>
        <taxon>Eukaryota</taxon>
        <taxon>Fungi</taxon>
        <taxon>Dikarya</taxon>
        <taxon>Ascomycota</taxon>
        <taxon>Pezizomycotina</taxon>
        <taxon>Sordariomycetes</taxon>
        <taxon>Sordariomycetidae</taxon>
        <taxon>Coniochaetales</taxon>
        <taxon>Coniochaetaceae</taxon>
        <taxon>Coniochaeta</taxon>
    </lineage>
</organism>
<dbReference type="EMBL" id="KV875094">
    <property type="protein sequence ID" value="OIW33067.1"/>
    <property type="molecule type" value="Genomic_DNA"/>
</dbReference>
<accession>A0A1J7J107</accession>
<dbReference type="InParanoid" id="A0A1J7J107"/>
<dbReference type="Proteomes" id="UP000182658">
    <property type="component" value="Unassembled WGS sequence"/>
</dbReference>
<dbReference type="AlphaFoldDB" id="A0A1J7J107"/>
<evidence type="ECO:0000313" key="2">
    <source>
        <dbReference type="Proteomes" id="UP000182658"/>
    </source>
</evidence>
<gene>
    <name evidence="1" type="ORF">CONLIGDRAFT_640226</name>
</gene>
<evidence type="ECO:0000313" key="1">
    <source>
        <dbReference type="EMBL" id="OIW33067.1"/>
    </source>
</evidence>
<proteinExistence type="predicted"/>
<evidence type="ECO:0008006" key="3">
    <source>
        <dbReference type="Google" id="ProtNLM"/>
    </source>
</evidence>
<reference evidence="1 2" key="1">
    <citation type="submission" date="2016-10" db="EMBL/GenBank/DDBJ databases">
        <title>Draft genome sequence of Coniochaeta ligniaria NRRL30616, a lignocellulolytic fungus for bioabatement of inhibitors in plant biomass hydrolysates.</title>
        <authorList>
            <consortium name="DOE Joint Genome Institute"/>
            <person name="Jimenez D.J."/>
            <person name="Hector R.E."/>
            <person name="Riley R."/>
            <person name="Sun H."/>
            <person name="Grigoriev I.V."/>
            <person name="Van Elsas J.D."/>
            <person name="Nichols N.N."/>
        </authorList>
    </citation>
    <scope>NUCLEOTIDE SEQUENCE [LARGE SCALE GENOMIC DNA]</scope>
    <source>
        <strain evidence="1 2">NRRL 30616</strain>
    </source>
</reference>
<sequence length="385" mass="43726">MSKVTPIRELRRATKTVICPACQEKGETFRVSEPFTTQQKASLAAASVVTAGIPLVFYLNGPRANWLAHYCHTCGIRLTTYVQEGGPVFPLNSSMLEVPRDSLTSPSTSRTNLPARLARSPLGPPLKVDFRSLSSFADRHRSLFPDLILDVDWNKYLDMPVSLRTLDRHARTYEVRFPDFDLDGKLNAVMFWPSKRDPHFFCPLIWTPERANLRVVGPAADRDSREVGLVQLAQAEWDVGMYFPKRGADGGEVGGYDFRHQEVGANHFVFARNHPHFVWSSAEGPLLWTVQRAADGLCEGQGAEDRLILLDCYDRLIAMEHCKFDARWREWDSVPRDHVFESHLNLRFYGALPAKMVDEIVVSYVAVSAQMRRKGEWDFVNIETD</sequence>